<name>A0A8S5M1I0_9CAUD</name>
<proteinExistence type="predicted"/>
<organism evidence="1">
    <name type="scientific">Siphoviridae sp. ctX926</name>
    <dbReference type="NCBI Taxonomy" id="2826366"/>
    <lineage>
        <taxon>Viruses</taxon>
        <taxon>Duplodnaviria</taxon>
        <taxon>Heunggongvirae</taxon>
        <taxon>Uroviricota</taxon>
        <taxon>Caudoviricetes</taxon>
    </lineage>
</organism>
<sequence>MILKKPPTTLKVGGKDYEIDTDFRTIIEVENMIFGNLTEEQEAFAKEIRKYSNLSAKDAELNARYFYAMQLFYKGIMPDDLEEATEKLIWFYSCGKKQKGSKPKEPTLSFENDMDYINAGFLQDYGIDLFDIDYMHWWKFMSLFSALHDNCKICEIMGWRGADLSKMNKEQRKYARQMKKLYAIPVETRMSKKEIELQKAIDKALMEGGDVSSVLRKFESEQA</sequence>
<evidence type="ECO:0008006" key="2">
    <source>
        <dbReference type="Google" id="ProtNLM"/>
    </source>
</evidence>
<dbReference type="EMBL" id="BK014793">
    <property type="protein sequence ID" value="DAD75923.1"/>
    <property type="molecule type" value="Genomic_DNA"/>
</dbReference>
<protein>
    <recommendedName>
        <fullName evidence="2">Bacteriophage Gp15 protein</fullName>
    </recommendedName>
</protein>
<reference evidence="1" key="1">
    <citation type="journal article" date="2021" name="Proc. Natl. Acad. Sci. U.S.A.">
        <title>A Catalog of Tens of Thousands of Viruses from Human Metagenomes Reveals Hidden Associations with Chronic Diseases.</title>
        <authorList>
            <person name="Tisza M.J."/>
            <person name="Buck C.B."/>
        </authorList>
    </citation>
    <scope>NUCLEOTIDE SEQUENCE</scope>
    <source>
        <strain evidence="1">CtX926</strain>
    </source>
</reference>
<dbReference type="InterPro" id="IPR009660">
    <property type="entry name" value="Phage_A500_Gp15"/>
</dbReference>
<accession>A0A8S5M1I0</accession>
<evidence type="ECO:0000313" key="1">
    <source>
        <dbReference type="EMBL" id="DAD75923.1"/>
    </source>
</evidence>
<dbReference type="Pfam" id="PF06854">
    <property type="entry name" value="Phage_Gp15"/>
    <property type="match status" value="1"/>
</dbReference>